<comment type="caution">
    <text evidence="1">The sequence shown here is derived from an EMBL/GenBank/DDBJ whole genome shotgun (WGS) entry which is preliminary data.</text>
</comment>
<dbReference type="AlphaFoldDB" id="A0AAD7JCF6"/>
<name>A0AAD7JCF6_9AGAR</name>
<accession>A0AAD7JCF6</accession>
<dbReference type="Proteomes" id="UP001215280">
    <property type="component" value="Unassembled WGS sequence"/>
</dbReference>
<evidence type="ECO:0000313" key="1">
    <source>
        <dbReference type="EMBL" id="KAJ7760294.1"/>
    </source>
</evidence>
<proteinExistence type="predicted"/>
<evidence type="ECO:0000313" key="2">
    <source>
        <dbReference type="Proteomes" id="UP001215280"/>
    </source>
</evidence>
<sequence>MNEWEVTLFFKAVQHATSVARAYINRGSTDFFEAVFDELQRIKLMVTGKPIALQAFVPGVNLLVMNADMDGAAAMGVCRSVIKHNVPDYSKIPNDTPPEKIAPWFMKICWRHGKEPVHGFRALVSTEDHAILMDFVYINSEEGLAKFSAFVKGLGVRKIIDWWTHKEINTWIIPCLVKSQSLIPAAIWDGFGVAVGSSTARPAAAINV</sequence>
<protein>
    <submittedName>
        <fullName evidence="1">Uncharacterized protein</fullName>
    </submittedName>
</protein>
<dbReference type="EMBL" id="JARJLG010000049">
    <property type="protein sequence ID" value="KAJ7760294.1"/>
    <property type="molecule type" value="Genomic_DNA"/>
</dbReference>
<reference evidence="1" key="1">
    <citation type="submission" date="2023-03" db="EMBL/GenBank/DDBJ databases">
        <title>Massive genome expansion in bonnet fungi (Mycena s.s.) driven by repeated elements and novel gene families across ecological guilds.</title>
        <authorList>
            <consortium name="Lawrence Berkeley National Laboratory"/>
            <person name="Harder C.B."/>
            <person name="Miyauchi S."/>
            <person name="Viragh M."/>
            <person name="Kuo A."/>
            <person name="Thoen E."/>
            <person name="Andreopoulos B."/>
            <person name="Lu D."/>
            <person name="Skrede I."/>
            <person name="Drula E."/>
            <person name="Henrissat B."/>
            <person name="Morin E."/>
            <person name="Kohler A."/>
            <person name="Barry K."/>
            <person name="LaButti K."/>
            <person name="Morin E."/>
            <person name="Salamov A."/>
            <person name="Lipzen A."/>
            <person name="Mereny Z."/>
            <person name="Hegedus B."/>
            <person name="Baldrian P."/>
            <person name="Stursova M."/>
            <person name="Weitz H."/>
            <person name="Taylor A."/>
            <person name="Grigoriev I.V."/>
            <person name="Nagy L.G."/>
            <person name="Martin F."/>
            <person name="Kauserud H."/>
        </authorList>
    </citation>
    <scope>NUCLEOTIDE SEQUENCE</scope>
    <source>
        <strain evidence="1">CBHHK188m</strain>
    </source>
</reference>
<organism evidence="1 2">
    <name type="scientific">Mycena maculata</name>
    <dbReference type="NCBI Taxonomy" id="230809"/>
    <lineage>
        <taxon>Eukaryota</taxon>
        <taxon>Fungi</taxon>
        <taxon>Dikarya</taxon>
        <taxon>Basidiomycota</taxon>
        <taxon>Agaricomycotina</taxon>
        <taxon>Agaricomycetes</taxon>
        <taxon>Agaricomycetidae</taxon>
        <taxon>Agaricales</taxon>
        <taxon>Marasmiineae</taxon>
        <taxon>Mycenaceae</taxon>
        <taxon>Mycena</taxon>
    </lineage>
</organism>
<gene>
    <name evidence="1" type="ORF">DFH07DRAFT_957670</name>
</gene>
<keyword evidence="2" id="KW-1185">Reference proteome</keyword>